<dbReference type="SMART" id="SM00354">
    <property type="entry name" value="HTH_LACI"/>
    <property type="match status" value="1"/>
</dbReference>
<dbReference type="InterPro" id="IPR010982">
    <property type="entry name" value="Lambda_DNA-bd_dom_sf"/>
</dbReference>
<dbReference type="GO" id="GO:0003677">
    <property type="term" value="F:DNA binding"/>
    <property type="evidence" value="ECO:0007669"/>
    <property type="project" value="UniProtKB-KW"/>
</dbReference>
<dbReference type="PRINTS" id="PR00036">
    <property type="entry name" value="HTHLACI"/>
</dbReference>
<feature type="domain" description="HTH lacI-type" evidence="4">
    <location>
        <begin position="23"/>
        <end position="77"/>
    </location>
</feature>
<accession>A0ABS3U322</accession>
<evidence type="ECO:0000259" key="5">
    <source>
        <dbReference type="PROSITE" id="PS50943"/>
    </source>
</evidence>
<organism evidence="6 7">
    <name type="scientific">Glycomyces niveus</name>
    <dbReference type="NCBI Taxonomy" id="2820287"/>
    <lineage>
        <taxon>Bacteria</taxon>
        <taxon>Bacillati</taxon>
        <taxon>Actinomycetota</taxon>
        <taxon>Actinomycetes</taxon>
        <taxon>Glycomycetales</taxon>
        <taxon>Glycomycetaceae</taxon>
        <taxon>Glycomyces</taxon>
    </lineage>
</organism>
<dbReference type="PROSITE" id="PS50932">
    <property type="entry name" value="HTH_LACI_2"/>
    <property type="match status" value="1"/>
</dbReference>
<protein>
    <submittedName>
        <fullName evidence="6">LacI family DNA-binding transcriptional regulator</fullName>
    </submittedName>
</protein>
<dbReference type="Pfam" id="PF13377">
    <property type="entry name" value="Peripla_BP_3"/>
    <property type="match status" value="1"/>
</dbReference>
<dbReference type="InterPro" id="IPR001387">
    <property type="entry name" value="Cro/C1-type_HTH"/>
</dbReference>
<dbReference type="CDD" id="cd01392">
    <property type="entry name" value="HTH_LacI"/>
    <property type="match status" value="1"/>
</dbReference>
<gene>
    <name evidence="6" type="ORF">J5V16_04525</name>
</gene>
<evidence type="ECO:0000256" key="2">
    <source>
        <dbReference type="ARBA" id="ARBA00023125"/>
    </source>
</evidence>
<dbReference type="InterPro" id="IPR046335">
    <property type="entry name" value="LacI/GalR-like_sensor"/>
</dbReference>
<evidence type="ECO:0000259" key="4">
    <source>
        <dbReference type="PROSITE" id="PS50932"/>
    </source>
</evidence>
<dbReference type="CDD" id="cd06267">
    <property type="entry name" value="PBP1_LacI_sugar_binding-like"/>
    <property type="match status" value="1"/>
</dbReference>
<evidence type="ECO:0000256" key="3">
    <source>
        <dbReference type="ARBA" id="ARBA00023163"/>
    </source>
</evidence>
<keyword evidence="3" id="KW-0804">Transcription</keyword>
<proteinExistence type="predicted"/>
<dbReference type="InterPro" id="IPR028082">
    <property type="entry name" value="Peripla_BP_I"/>
</dbReference>
<dbReference type="SUPFAM" id="SSF47413">
    <property type="entry name" value="lambda repressor-like DNA-binding domains"/>
    <property type="match status" value="1"/>
</dbReference>
<keyword evidence="1" id="KW-0805">Transcription regulation</keyword>
<sequence>MAGAGDNRVRHKGELSILNRKRPTIHDVAEASGVSRGTVSRVLNGKANVSLSAEAAVRRAVAETGYVVNRAARSLKTSRTGSIVMVLSEPQERLFEDPNFSVLMRVATNQLADRDMSLVLMIAGDDGGRDRVARYLRGGHADGALLISTHAGDPLLDEIERSGVPAVALGAVLGRESVIPYAAADERGGARAMAEYLVEQGRRKIGMITGPLDTPGGSLRLEGFTSVLGRKAGKQMVAHSDYTQAGGEEAMRRLLANVPDLDAVFVASDLMAAGALQALHAAGRRVPEDVAVGGFDDSAIASATRPALTTVRQPLAKVAEETVRLLLALLEDEAVEPVILPTELIIRDSA</sequence>
<dbReference type="PANTHER" id="PTHR30146:SF109">
    <property type="entry name" value="HTH-TYPE TRANSCRIPTIONAL REGULATOR GALS"/>
    <property type="match status" value="1"/>
</dbReference>
<dbReference type="PANTHER" id="PTHR30146">
    <property type="entry name" value="LACI-RELATED TRANSCRIPTIONAL REPRESSOR"/>
    <property type="match status" value="1"/>
</dbReference>
<dbReference type="Gene3D" id="3.40.50.2300">
    <property type="match status" value="2"/>
</dbReference>
<dbReference type="InterPro" id="IPR000843">
    <property type="entry name" value="HTH_LacI"/>
</dbReference>
<dbReference type="EMBL" id="JAGFNP010000002">
    <property type="protein sequence ID" value="MBO3732077.1"/>
    <property type="molecule type" value="Genomic_DNA"/>
</dbReference>
<dbReference type="PROSITE" id="PS00356">
    <property type="entry name" value="HTH_LACI_1"/>
    <property type="match status" value="1"/>
</dbReference>
<name>A0ABS3U322_9ACTN</name>
<dbReference type="Gene3D" id="1.10.260.40">
    <property type="entry name" value="lambda repressor-like DNA-binding domains"/>
    <property type="match status" value="1"/>
</dbReference>
<evidence type="ECO:0000313" key="7">
    <source>
        <dbReference type="Proteomes" id="UP000681341"/>
    </source>
</evidence>
<keyword evidence="7" id="KW-1185">Reference proteome</keyword>
<dbReference type="SUPFAM" id="SSF53822">
    <property type="entry name" value="Periplasmic binding protein-like I"/>
    <property type="match status" value="1"/>
</dbReference>
<keyword evidence="2 6" id="KW-0238">DNA-binding</keyword>
<dbReference type="RefSeq" id="WP_208494866.1">
    <property type="nucleotide sequence ID" value="NZ_JAGFNP010000002.1"/>
</dbReference>
<evidence type="ECO:0000313" key="6">
    <source>
        <dbReference type="EMBL" id="MBO3732077.1"/>
    </source>
</evidence>
<dbReference type="PROSITE" id="PS50943">
    <property type="entry name" value="HTH_CROC1"/>
    <property type="match status" value="1"/>
</dbReference>
<reference evidence="6 7" key="1">
    <citation type="submission" date="2021-03" db="EMBL/GenBank/DDBJ databases">
        <title>Glycomyces sp. nov., a novel actinomycete isolated from soil.</title>
        <authorList>
            <person name="Yang X."/>
            <person name="Xu X."/>
        </authorList>
    </citation>
    <scope>NUCLEOTIDE SEQUENCE [LARGE SCALE GENOMIC DNA]</scope>
    <source>
        <strain evidence="6 7">NEAU-S30</strain>
    </source>
</reference>
<dbReference type="Pfam" id="PF00356">
    <property type="entry name" value="LacI"/>
    <property type="match status" value="1"/>
</dbReference>
<comment type="caution">
    <text evidence="6">The sequence shown here is derived from an EMBL/GenBank/DDBJ whole genome shotgun (WGS) entry which is preliminary data.</text>
</comment>
<evidence type="ECO:0000256" key="1">
    <source>
        <dbReference type="ARBA" id="ARBA00023015"/>
    </source>
</evidence>
<dbReference type="Proteomes" id="UP000681341">
    <property type="component" value="Unassembled WGS sequence"/>
</dbReference>
<feature type="domain" description="HTH cro/C1-type" evidence="5">
    <location>
        <begin position="24"/>
        <end position="52"/>
    </location>
</feature>